<name>A0A151QV51_CAJCA</name>
<reference evidence="2" key="1">
    <citation type="journal article" date="2012" name="Nat. Biotechnol.">
        <title>Draft genome sequence of pigeonpea (Cajanus cajan), an orphan legume crop of resource-poor farmers.</title>
        <authorList>
            <person name="Varshney R.K."/>
            <person name="Chen W."/>
            <person name="Li Y."/>
            <person name="Bharti A.K."/>
            <person name="Saxena R.K."/>
            <person name="Schlueter J.A."/>
            <person name="Donoghue M.T."/>
            <person name="Azam S."/>
            <person name="Fan G."/>
            <person name="Whaley A.M."/>
            <person name="Farmer A.D."/>
            <person name="Sheridan J."/>
            <person name="Iwata A."/>
            <person name="Tuteja R."/>
            <person name="Penmetsa R.V."/>
            <person name="Wu W."/>
            <person name="Upadhyaya H.D."/>
            <person name="Yang S.P."/>
            <person name="Shah T."/>
            <person name="Saxena K.B."/>
            <person name="Michael T."/>
            <person name="McCombie W.R."/>
            <person name="Yang B."/>
            <person name="Zhang G."/>
            <person name="Yang H."/>
            <person name="Wang J."/>
            <person name="Spillane C."/>
            <person name="Cook D.R."/>
            <person name="May G.D."/>
            <person name="Xu X."/>
            <person name="Jackson S.A."/>
        </authorList>
    </citation>
    <scope>NUCLEOTIDE SEQUENCE [LARGE SCALE GENOMIC DNA]</scope>
</reference>
<feature type="chain" id="PRO_5007587537" description="Organ-specific protein P4" evidence="1">
    <location>
        <begin position="23"/>
        <end position="94"/>
    </location>
</feature>
<evidence type="ECO:0000256" key="1">
    <source>
        <dbReference type="SAM" id="SignalP"/>
    </source>
</evidence>
<evidence type="ECO:0008006" key="4">
    <source>
        <dbReference type="Google" id="ProtNLM"/>
    </source>
</evidence>
<evidence type="ECO:0000313" key="2">
    <source>
        <dbReference type="EMBL" id="KYP34075.1"/>
    </source>
</evidence>
<proteinExistence type="predicted"/>
<organism evidence="2 3">
    <name type="scientific">Cajanus cajan</name>
    <name type="common">Pigeon pea</name>
    <name type="synonym">Cajanus indicus</name>
    <dbReference type="NCBI Taxonomy" id="3821"/>
    <lineage>
        <taxon>Eukaryota</taxon>
        <taxon>Viridiplantae</taxon>
        <taxon>Streptophyta</taxon>
        <taxon>Embryophyta</taxon>
        <taxon>Tracheophyta</taxon>
        <taxon>Spermatophyta</taxon>
        <taxon>Magnoliopsida</taxon>
        <taxon>eudicotyledons</taxon>
        <taxon>Gunneridae</taxon>
        <taxon>Pentapetalae</taxon>
        <taxon>rosids</taxon>
        <taxon>fabids</taxon>
        <taxon>Fabales</taxon>
        <taxon>Fabaceae</taxon>
        <taxon>Papilionoideae</taxon>
        <taxon>50 kb inversion clade</taxon>
        <taxon>NPAAA clade</taxon>
        <taxon>indigoferoid/millettioid clade</taxon>
        <taxon>Phaseoleae</taxon>
        <taxon>Cajanus</taxon>
    </lineage>
</organism>
<evidence type="ECO:0000313" key="3">
    <source>
        <dbReference type="Proteomes" id="UP000075243"/>
    </source>
</evidence>
<dbReference type="AlphaFoldDB" id="A0A151QV51"/>
<dbReference type="Gramene" id="C.cajan_40920.t">
    <property type="protein sequence ID" value="C.cajan_40920.t"/>
    <property type="gene ID" value="C.cajan_40920"/>
</dbReference>
<dbReference type="Proteomes" id="UP000075243">
    <property type="component" value="Unassembled WGS sequence"/>
</dbReference>
<keyword evidence="1" id="KW-0732">Signal</keyword>
<dbReference type="OMA" id="ANFGCAR"/>
<gene>
    <name evidence="2" type="ORF">KK1_045011</name>
</gene>
<dbReference type="PANTHER" id="PTHR33731">
    <property type="entry name" value="PROTEIN, PUTATIVE-RELATED"/>
    <property type="match status" value="1"/>
</dbReference>
<dbReference type="OrthoDB" id="1734141at2759"/>
<keyword evidence="3" id="KW-1185">Reference proteome</keyword>
<protein>
    <recommendedName>
        <fullName evidence="4">Organ-specific protein P4</fullName>
    </recommendedName>
</protein>
<sequence length="94" mass="10618">MKSNFAVIVVFSLLLVANFGCARKDLGAYWKNMMKGQAMPQAIKDLVEASDAVDAGTKNRFVRDFDVKPNVILYHTHVKSSKQKQKLFLNNNQD</sequence>
<accession>A0A151QV51</accession>
<feature type="signal peptide" evidence="1">
    <location>
        <begin position="1"/>
        <end position="22"/>
    </location>
</feature>
<dbReference type="PANTHER" id="PTHR33731:SF17">
    <property type="entry name" value="ORGAN-SPECIFIC PROTEIN P4-LIKE"/>
    <property type="match status" value="1"/>
</dbReference>
<dbReference type="EMBL" id="KQ484691">
    <property type="protein sequence ID" value="KYP34075.1"/>
    <property type="molecule type" value="Genomic_DNA"/>
</dbReference>
<dbReference type="InterPro" id="IPR024489">
    <property type="entry name" value="Organ_specific_prot"/>
</dbReference>
<dbReference type="Pfam" id="PF10950">
    <property type="entry name" value="Organ_specific"/>
    <property type="match status" value="1"/>
</dbReference>